<dbReference type="PANTHER" id="PTHR18935:SF8">
    <property type="entry name" value="GOLGIN SUBFAMILY A MEMBER 4-LIKE ISOFORM X1"/>
    <property type="match status" value="1"/>
</dbReference>
<dbReference type="GO" id="GO:0008017">
    <property type="term" value="F:microtubule binding"/>
    <property type="evidence" value="ECO:0007669"/>
    <property type="project" value="InterPro"/>
</dbReference>
<dbReference type="PANTHER" id="PTHR18935">
    <property type="entry name" value="GOLGIN SUBFAMILY A MEMBER 4-LIKE ISOFORM X1"/>
    <property type="match status" value="1"/>
</dbReference>
<reference evidence="2 3" key="1">
    <citation type="journal article" date="2018" name="Nat. Ecol. Evol.">
        <title>Shark genomes provide insights into elasmobranch evolution and the origin of vertebrates.</title>
        <authorList>
            <person name="Hara Y"/>
            <person name="Yamaguchi K"/>
            <person name="Onimaru K"/>
            <person name="Kadota M"/>
            <person name="Koyanagi M"/>
            <person name="Keeley SD"/>
            <person name="Tatsumi K"/>
            <person name="Tanaka K"/>
            <person name="Motone F"/>
            <person name="Kageyama Y"/>
            <person name="Nozu R"/>
            <person name="Adachi N"/>
            <person name="Nishimura O"/>
            <person name="Nakagawa R"/>
            <person name="Tanegashima C"/>
            <person name="Kiyatake I"/>
            <person name="Matsumoto R"/>
            <person name="Murakumo K"/>
            <person name="Nishida K"/>
            <person name="Terakita A"/>
            <person name="Kuratani S"/>
            <person name="Sato K"/>
            <person name="Hyodo S Kuraku.S."/>
        </authorList>
    </citation>
    <scope>NUCLEOTIDE SEQUENCE [LARGE SCALE GENOMIC DNA]</scope>
</reference>
<dbReference type="InterPro" id="IPR024836">
    <property type="entry name" value="JAKMIP"/>
</dbReference>
<dbReference type="EMBL" id="BFAA01007685">
    <property type="protein sequence ID" value="GCB61674.1"/>
    <property type="molecule type" value="Genomic_DNA"/>
</dbReference>
<dbReference type="OrthoDB" id="6424487at2759"/>
<evidence type="ECO:0000313" key="3">
    <source>
        <dbReference type="Proteomes" id="UP000288216"/>
    </source>
</evidence>
<name>A0A401NLC7_SCYTO</name>
<feature type="non-terminal residue" evidence="2">
    <location>
        <position position="1"/>
    </location>
</feature>
<keyword evidence="3" id="KW-1185">Reference proteome</keyword>
<feature type="coiled-coil region" evidence="1">
    <location>
        <begin position="30"/>
        <end position="90"/>
    </location>
</feature>
<proteinExistence type="predicted"/>
<sequence>QIQELEATLYNTLQQCPGNKVSESLTEVQKEELKLAVEKWRRQVLRQSREYDGQILQERLELLQHAHQRIKELEDKIEIQKRQIKEIEEKTAGELTEDKPKPTEQILKCTKQNEYIDVEALTKFQVSTKDKLEHKQKIDPRAHTTSTLEDAIQNFLIYIHLLRRKFILTTI</sequence>
<gene>
    <name evidence="2" type="ORF">scyTo_0014366</name>
</gene>
<dbReference type="Proteomes" id="UP000288216">
    <property type="component" value="Unassembled WGS sequence"/>
</dbReference>
<dbReference type="GO" id="GO:0019900">
    <property type="term" value="F:kinase binding"/>
    <property type="evidence" value="ECO:0007669"/>
    <property type="project" value="InterPro"/>
</dbReference>
<evidence type="ECO:0000256" key="1">
    <source>
        <dbReference type="SAM" id="Coils"/>
    </source>
</evidence>
<accession>A0A401NLC7</accession>
<dbReference type="STRING" id="75743.A0A401NLC7"/>
<keyword evidence="1" id="KW-0175">Coiled coil</keyword>
<dbReference type="AlphaFoldDB" id="A0A401NLC7"/>
<comment type="caution">
    <text evidence="2">The sequence shown here is derived from an EMBL/GenBank/DDBJ whole genome shotgun (WGS) entry which is preliminary data.</text>
</comment>
<evidence type="ECO:0000313" key="2">
    <source>
        <dbReference type="EMBL" id="GCB61674.1"/>
    </source>
</evidence>
<organism evidence="2 3">
    <name type="scientific">Scyliorhinus torazame</name>
    <name type="common">Cloudy catshark</name>
    <name type="synonym">Catulus torazame</name>
    <dbReference type="NCBI Taxonomy" id="75743"/>
    <lineage>
        <taxon>Eukaryota</taxon>
        <taxon>Metazoa</taxon>
        <taxon>Chordata</taxon>
        <taxon>Craniata</taxon>
        <taxon>Vertebrata</taxon>
        <taxon>Chondrichthyes</taxon>
        <taxon>Elasmobranchii</taxon>
        <taxon>Galeomorphii</taxon>
        <taxon>Galeoidea</taxon>
        <taxon>Carcharhiniformes</taxon>
        <taxon>Scyliorhinidae</taxon>
        <taxon>Scyliorhinus</taxon>
    </lineage>
</organism>
<protein>
    <submittedName>
        <fullName evidence="2">Uncharacterized protein</fullName>
    </submittedName>
</protein>